<dbReference type="Proteomes" id="UP000669179">
    <property type="component" value="Unassembled WGS sequence"/>
</dbReference>
<protein>
    <recommendedName>
        <fullName evidence="2">histidine kinase</fullName>
        <ecNumber evidence="2">2.7.13.3</ecNumber>
    </recommendedName>
</protein>
<reference evidence="13" key="1">
    <citation type="submission" date="2021-03" db="EMBL/GenBank/DDBJ databases">
        <authorList>
            <person name="Kanchanasin P."/>
            <person name="Saeng-In P."/>
            <person name="Phongsopitanun W."/>
            <person name="Yuki M."/>
            <person name="Kudo T."/>
            <person name="Ohkuma M."/>
            <person name="Tanasupawat S."/>
        </authorList>
    </citation>
    <scope>NUCLEOTIDE SEQUENCE</scope>
    <source>
        <strain evidence="13">GKU 128</strain>
    </source>
</reference>
<evidence type="ECO:0000313" key="13">
    <source>
        <dbReference type="EMBL" id="MBO2445850.1"/>
    </source>
</evidence>
<evidence type="ECO:0000256" key="2">
    <source>
        <dbReference type="ARBA" id="ARBA00012438"/>
    </source>
</evidence>
<evidence type="ECO:0000313" key="14">
    <source>
        <dbReference type="Proteomes" id="UP000669179"/>
    </source>
</evidence>
<evidence type="ECO:0000256" key="6">
    <source>
        <dbReference type="ARBA" id="ARBA00022777"/>
    </source>
</evidence>
<dbReference type="InterPro" id="IPR003594">
    <property type="entry name" value="HATPase_dom"/>
</dbReference>
<feature type="transmembrane region" description="Helical" evidence="10">
    <location>
        <begin position="46"/>
        <end position="63"/>
    </location>
</feature>
<evidence type="ECO:0000256" key="9">
    <source>
        <dbReference type="SAM" id="MobiDB-lite"/>
    </source>
</evidence>
<evidence type="ECO:0000256" key="10">
    <source>
        <dbReference type="SAM" id="Phobius"/>
    </source>
</evidence>
<dbReference type="PANTHER" id="PTHR24421">
    <property type="entry name" value="NITRATE/NITRITE SENSOR PROTEIN NARX-RELATED"/>
    <property type="match status" value="1"/>
</dbReference>
<proteinExistence type="predicted"/>
<dbReference type="SUPFAM" id="SSF55874">
    <property type="entry name" value="ATPase domain of HSP90 chaperone/DNA topoisomerase II/histidine kinase"/>
    <property type="match status" value="1"/>
</dbReference>
<dbReference type="Pfam" id="PF02518">
    <property type="entry name" value="HATPase_c"/>
    <property type="match status" value="1"/>
</dbReference>
<dbReference type="Gene3D" id="1.20.5.1930">
    <property type="match status" value="1"/>
</dbReference>
<feature type="domain" description="Signal transduction histidine kinase subgroup 3 dimerisation and phosphoacceptor" evidence="12">
    <location>
        <begin position="180"/>
        <end position="242"/>
    </location>
</feature>
<keyword evidence="7" id="KW-0067">ATP-binding</keyword>
<dbReference type="EC" id="2.7.13.3" evidence="2"/>
<evidence type="ECO:0000256" key="4">
    <source>
        <dbReference type="ARBA" id="ARBA00022679"/>
    </source>
</evidence>
<dbReference type="RefSeq" id="WP_208253439.1">
    <property type="nucleotide sequence ID" value="NZ_JAGEOJ010000001.1"/>
</dbReference>
<gene>
    <name evidence="13" type="ORF">J4573_01990</name>
</gene>
<keyword evidence="10" id="KW-0812">Transmembrane</keyword>
<dbReference type="GO" id="GO:0046983">
    <property type="term" value="F:protein dimerization activity"/>
    <property type="evidence" value="ECO:0007669"/>
    <property type="project" value="InterPro"/>
</dbReference>
<evidence type="ECO:0000256" key="1">
    <source>
        <dbReference type="ARBA" id="ARBA00000085"/>
    </source>
</evidence>
<feature type="transmembrane region" description="Helical" evidence="10">
    <location>
        <begin position="103"/>
        <end position="123"/>
    </location>
</feature>
<dbReference type="AlphaFoldDB" id="A0A939P5Y3"/>
<dbReference type="InterPro" id="IPR036890">
    <property type="entry name" value="HATPase_C_sf"/>
</dbReference>
<dbReference type="EMBL" id="JAGEOJ010000001">
    <property type="protein sequence ID" value="MBO2445850.1"/>
    <property type="molecule type" value="Genomic_DNA"/>
</dbReference>
<keyword evidence="14" id="KW-1185">Reference proteome</keyword>
<feature type="region of interest" description="Disordered" evidence="9">
    <location>
        <begin position="357"/>
        <end position="389"/>
    </location>
</feature>
<keyword evidence="8" id="KW-0902">Two-component regulatory system</keyword>
<dbReference type="PANTHER" id="PTHR24421:SF10">
    <property type="entry name" value="NITRATE_NITRITE SENSOR PROTEIN NARQ"/>
    <property type="match status" value="1"/>
</dbReference>
<dbReference type="CDD" id="cd16917">
    <property type="entry name" value="HATPase_UhpB-NarQ-NarX-like"/>
    <property type="match status" value="1"/>
</dbReference>
<name>A0A939P5Y3_9ACTN</name>
<organism evidence="13 14">
    <name type="scientific">Actinomadura barringtoniae</name>
    <dbReference type="NCBI Taxonomy" id="1427535"/>
    <lineage>
        <taxon>Bacteria</taxon>
        <taxon>Bacillati</taxon>
        <taxon>Actinomycetota</taxon>
        <taxon>Actinomycetes</taxon>
        <taxon>Streptosporangiales</taxon>
        <taxon>Thermomonosporaceae</taxon>
        <taxon>Actinomadura</taxon>
    </lineage>
</organism>
<comment type="catalytic activity">
    <reaction evidence="1">
        <text>ATP + protein L-histidine = ADP + protein N-phospho-L-histidine.</text>
        <dbReference type="EC" id="2.7.13.3"/>
    </reaction>
</comment>
<evidence type="ECO:0000256" key="3">
    <source>
        <dbReference type="ARBA" id="ARBA00022553"/>
    </source>
</evidence>
<keyword evidence="10" id="KW-0472">Membrane</keyword>
<evidence type="ECO:0000256" key="7">
    <source>
        <dbReference type="ARBA" id="ARBA00022840"/>
    </source>
</evidence>
<keyword evidence="5" id="KW-0547">Nucleotide-binding</keyword>
<dbReference type="InterPro" id="IPR011712">
    <property type="entry name" value="Sig_transdc_His_kin_sub3_dim/P"/>
</dbReference>
<evidence type="ECO:0000256" key="8">
    <source>
        <dbReference type="ARBA" id="ARBA00023012"/>
    </source>
</evidence>
<feature type="transmembrane region" description="Helical" evidence="10">
    <location>
        <begin position="130"/>
        <end position="149"/>
    </location>
</feature>
<feature type="compositionally biased region" description="Basic and acidic residues" evidence="9">
    <location>
        <begin position="374"/>
        <end position="389"/>
    </location>
</feature>
<dbReference type="Pfam" id="PF07730">
    <property type="entry name" value="HisKA_3"/>
    <property type="match status" value="1"/>
</dbReference>
<sequence length="389" mass="41345">MGRRWETAAIVDAAVALVVAVATATAEGGGGRAIGDQNITYVDWNPPLWFAIPFGLAAGAVAWRRRRWPASFVAVALAVWVVMAAFGALMIAQYTLADRTTSWWKTLVSTVVTASVVGVPIWVRAGPDAALPLSAGICVAPALLGLYVGTRRELIAGIRERAARAEREHEQRVLRARGEERAQIARDMHDVVTHRVSLMVLHATALEATQGRDAVAIGRRIGSIGRAALGELRSLVEVLREDGAVPLAPQPGLADLEALAAESRRLGLPVTLDLPHVPEVSAPALVEHAVYRVVQEALTNVHKHGGSTAHVSVRRTDGALRLRVTNEGGRPAGPELPGGGHGLIGVSERIRLVGGELTARPTGGGFEVAADIPLKPERTEPERTEPERP</sequence>
<evidence type="ECO:0000259" key="11">
    <source>
        <dbReference type="Pfam" id="PF02518"/>
    </source>
</evidence>
<keyword evidence="10" id="KW-1133">Transmembrane helix</keyword>
<keyword evidence="3" id="KW-0597">Phosphoprotein</keyword>
<feature type="transmembrane region" description="Helical" evidence="10">
    <location>
        <begin position="7"/>
        <end position="26"/>
    </location>
</feature>
<comment type="caution">
    <text evidence="13">The sequence shown here is derived from an EMBL/GenBank/DDBJ whole genome shotgun (WGS) entry which is preliminary data.</text>
</comment>
<dbReference type="GO" id="GO:0005524">
    <property type="term" value="F:ATP binding"/>
    <property type="evidence" value="ECO:0007669"/>
    <property type="project" value="UniProtKB-KW"/>
</dbReference>
<dbReference type="Gene3D" id="3.30.565.10">
    <property type="entry name" value="Histidine kinase-like ATPase, C-terminal domain"/>
    <property type="match status" value="1"/>
</dbReference>
<feature type="transmembrane region" description="Helical" evidence="10">
    <location>
        <begin position="70"/>
        <end position="91"/>
    </location>
</feature>
<dbReference type="GO" id="GO:0000155">
    <property type="term" value="F:phosphorelay sensor kinase activity"/>
    <property type="evidence" value="ECO:0007669"/>
    <property type="project" value="InterPro"/>
</dbReference>
<feature type="domain" description="Histidine kinase/HSP90-like ATPase" evidence="11">
    <location>
        <begin position="287"/>
        <end position="375"/>
    </location>
</feature>
<evidence type="ECO:0000256" key="5">
    <source>
        <dbReference type="ARBA" id="ARBA00022741"/>
    </source>
</evidence>
<dbReference type="GO" id="GO:0016020">
    <property type="term" value="C:membrane"/>
    <property type="evidence" value="ECO:0007669"/>
    <property type="project" value="InterPro"/>
</dbReference>
<accession>A0A939P5Y3</accession>
<dbReference type="InterPro" id="IPR050482">
    <property type="entry name" value="Sensor_HK_TwoCompSys"/>
</dbReference>
<keyword evidence="6 13" id="KW-0418">Kinase</keyword>
<evidence type="ECO:0000259" key="12">
    <source>
        <dbReference type="Pfam" id="PF07730"/>
    </source>
</evidence>
<keyword evidence="4" id="KW-0808">Transferase</keyword>